<feature type="compositionally biased region" description="Polar residues" evidence="1">
    <location>
        <begin position="142"/>
        <end position="156"/>
    </location>
</feature>
<feature type="compositionally biased region" description="Polar residues" evidence="1">
    <location>
        <begin position="303"/>
        <end position="314"/>
    </location>
</feature>
<dbReference type="AlphaFoldDB" id="A0A5J4V7E3"/>
<dbReference type="EMBL" id="SNRW01009411">
    <property type="protein sequence ID" value="KAA6378045.1"/>
    <property type="molecule type" value="Genomic_DNA"/>
</dbReference>
<comment type="caution">
    <text evidence="2">The sequence shown here is derived from an EMBL/GenBank/DDBJ whole genome shotgun (WGS) entry which is preliminary data.</text>
</comment>
<evidence type="ECO:0000313" key="2">
    <source>
        <dbReference type="EMBL" id="KAA6378045.1"/>
    </source>
</evidence>
<feature type="region of interest" description="Disordered" evidence="1">
    <location>
        <begin position="122"/>
        <end position="270"/>
    </location>
</feature>
<feature type="compositionally biased region" description="Polar residues" evidence="1">
    <location>
        <begin position="73"/>
        <end position="96"/>
    </location>
</feature>
<feature type="compositionally biased region" description="Polar residues" evidence="1">
    <location>
        <begin position="471"/>
        <end position="480"/>
    </location>
</feature>
<feature type="compositionally biased region" description="Low complexity" evidence="1">
    <location>
        <begin position="233"/>
        <end position="245"/>
    </location>
</feature>
<feature type="compositionally biased region" description="Low complexity" evidence="1">
    <location>
        <begin position="201"/>
        <end position="214"/>
    </location>
</feature>
<feature type="compositionally biased region" description="Low complexity" evidence="1">
    <location>
        <begin position="315"/>
        <end position="349"/>
    </location>
</feature>
<feature type="region of interest" description="Disordered" evidence="1">
    <location>
        <begin position="424"/>
        <end position="444"/>
    </location>
</feature>
<feature type="non-terminal residue" evidence="2">
    <location>
        <position position="480"/>
    </location>
</feature>
<feature type="compositionally biased region" description="Low complexity" evidence="1">
    <location>
        <begin position="430"/>
        <end position="441"/>
    </location>
</feature>
<sequence length="480" mass="53496">MATLVTDEELDLLEGPIHHDRNTRYAVQQRGTVFEERQIQPRHYTSSLANKGQGIPGLSNLAMENYLTGSSVQRPQSIDNQNSPSLGSVRSIQGPVTGQGIGDLDGVSLNMNTNANVAQGNQIQDPVQQQKQQLQEQQQLQSRINTTAGSISSPKINSNQNSAASTQTQSQNLNQSQPQQQQQQNQQPPKRIPEKTNLNNQQQQQQQQQKQQHQPHSNDEDAFSNAGMGLNDPPSRSQSRQPTPSDMDFNFSQLDNPLYNYDDDFDPSNSIYEMNQEINQVNKKMSQQTPWNQIHNANLKNNSNVASSINQNPVNQSNQTNQTMQQQIQQQLQQQQQQQQQQGLSTMLSSPPEPLYPRAAVVNRHGNVQREQGLGIGSGIDDNINVASNKTDNNRKIQQQQQQQQQKSLPLTNSLANNTLSKTENVNIGSSQPKSVFSSSSNTAPEQLLRPLVARQKENISPTPTMPSIPKVTNQNQNQN</sequence>
<feature type="region of interest" description="Disordered" evidence="1">
    <location>
        <begin position="372"/>
        <end position="411"/>
    </location>
</feature>
<feature type="region of interest" description="Disordered" evidence="1">
    <location>
        <begin position="303"/>
        <end position="357"/>
    </location>
</feature>
<feature type="compositionally biased region" description="Low complexity" evidence="1">
    <location>
        <begin position="157"/>
        <end position="189"/>
    </location>
</feature>
<feature type="region of interest" description="Disordered" evidence="1">
    <location>
        <begin position="460"/>
        <end position="480"/>
    </location>
</feature>
<gene>
    <name evidence="2" type="ORF">EZS28_026427</name>
</gene>
<proteinExistence type="predicted"/>
<feature type="compositionally biased region" description="Low complexity" evidence="1">
    <location>
        <begin position="122"/>
        <end position="141"/>
    </location>
</feature>
<accession>A0A5J4V7E3</accession>
<feature type="region of interest" description="Disordered" evidence="1">
    <location>
        <begin position="73"/>
        <end position="103"/>
    </location>
</feature>
<evidence type="ECO:0000313" key="3">
    <source>
        <dbReference type="Proteomes" id="UP000324800"/>
    </source>
</evidence>
<organism evidence="2 3">
    <name type="scientific">Streblomastix strix</name>
    <dbReference type="NCBI Taxonomy" id="222440"/>
    <lineage>
        <taxon>Eukaryota</taxon>
        <taxon>Metamonada</taxon>
        <taxon>Preaxostyla</taxon>
        <taxon>Oxymonadida</taxon>
        <taxon>Streblomastigidae</taxon>
        <taxon>Streblomastix</taxon>
    </lineage>
</organism>
<name>A0A5J4V7E3_9EUKA</name>
<protein>
    <submittedName>
        <fullName evidence="2">Uncharacterized protein</fullName>
    </submittedName>
</protein>
<evidence type="ECO:0000256" key="1">
    <source>
        <dbReference type="SAM" id="MobiDB-lite"/>
    </source>
</evidence>
<reference evidence="2 3" key="1">
    <citation type="submission" date="2019-03" db="EMBL/GenBank/DDBJ databases">
        <title>Single cell metagenomics reveals metabolic interactions within the superorganism composed of flagellate Streblomastix strix and complex community of Bacteroidetes bacteria on its surface.</title>
        <authorList>
            <person name="Treitli S.C."/>
            <person name="Kolisko M."/>
            <person name="Husnik F."/>
            <person name="Keeling P."/>
            <person name="Hampl V."/>
        </authorList>
    </citation>
    <scope>NUCLEOTIDE SEQUENCE [LARGE SCALE GENOMIC DNA]</scope>
    <source>
        <strain evidence="2">ST1C</strain>
    </source>
</reference>
<dbReference type="Proteomes" id="UP000324800">
    <property type="component" value="Unassembled WGS sequence"/>
</dbReference>